<dbReference type="AlphaFoldDB" id="C7ZIF4"/>
<dbReference type="RefSeq" id="XP_003041906.1">
    <property type="nucleotide sequence ID" value="XM_003041860.1"/>
</dbReference>
<dbReference type="VEuPathDB" id="FungiDB:NECHADRAFT_87123"/>
<dbReference type="OMA" id="MNTHESH"/>
<feature type="compositionally biased region" description="Basic residues" evidence="2">
    <location>
        <begin position="343"/>
        <end position="353"/>
    </location>
</feature>
<protein>
    <submittedName>
        <fullName evidence="3">Uncharacterized protein</fullName>
    </submittedName>
</protein>
<dbReference type="EMBL" id="GG698930">
    <property type="protein sequence ID" value="EEU36193.1"/>
    <property type="molecule type" value="Genomic_DNA"/>
</dbReference>
<dbReference type="Proteomes" id="UP000005206">
    <property type="component" value="Chromosome 12"/>
</dbReference>
<sequence length="533" mass="60337">MDDPLAVADKIRQHYERWMVVTNRAQPRETDARQSRLEHLEDLITNQLKFTRADTQGNVNAKPIKLLILEQARLEQEIEEEKEAYAKELQAAIEQLLKALHDISPLPTPRASTLPTAIVGIQVETPTSEASSLNPNARGADRDTSQAQHRITVLSNDSHSAPTLELNTRRIQTHGREPAIYRSPPRPCSQQPSHAPTHKRPPNTSAVPIPHPKRARLEEQPLSLTPGRSIEFRDVFQNGTGAVKYKIVQFPYDTGQWYILECKDCDKIFAADFPLSEAQLHLSVNHTAYASASLEVTIQRFGTRVLHCTAELARSNNNANKSLLGVVNSAGPHTTSQLTRAPSRGRPKKKAKTKPYQWEAPKSYSELKTEVLNPQPGDIFACWQKPRGFYPVMIVPWGRFERFEFVHTLQHTGLDEEIPGCYAQAQKTDTRPRPWAEGYENHGLRAHKRMYPVLFFDKVNFPRGCSVGWVPLHDLKMFDENCPHTLRKQLVKDYLEYQAECDTEAAEKATREQLRGLAGATNCGPIPRPWPCQ</sequence>
<dbReference type="eggNOG" id="ENOG502R2DZ">
    <property type="taxonomic scope" value="Eukaryota"/>
</dbReference>
<feature type="region of interest" description="Disordered" evidence="2">
    <location>
        <begin position="177"/>
        <end position="215"/>
    </location>
</feature>
<accession>C7ZIF4</accession>
<feature type="compositionally biased region" description="Polar residues" evidence="2">
    <location>
        <begin position="331"/>
        <end position="340"/>
    </location>
</feature>
<feature type="region of interest" description="Disordered" evidence="2">
    <location>
        <begin position="125"/>
        <end position="147"/>
    </location>
</feature>
<organism evidence="3 4">
    <name type="scientific">Fusarium vanettenii (strain ATCC MYA-4622 / CBS 123669 / FGSC 9596 / NRRL 45880 / 77-13-4)</name>
    <name type="common">Fusarium solani subsp. pisi</name>
    <dbReference type="NCBI Taxonomy" id="660122"/>
    <lineage>
        <taxon>Eukaryota</taxon>
        <taxon>Fungi</taxon>
        <taxon>Dikarya</taxon>
        <taxon>Ascomycota</taxon>
        <taxon>Pezizomycotina</taxon>
        <taxon>Sordariomycetes</taxon>
        <taxon>Hypocreomycetidae</taxon>
        <taxon>Hypocreales</taxon>
        <taxon>Nectriaceae</taxon>
        <taxon>Fusarium</taxon>
        <taxon>Fusarium solani species complex</taxon>
        <taxon>Fusarium vanettenii</taxon>
    </lineage>
</organism>
<feature type="coiled-coil region" evidence="1">
    <location>
        <begin position="64"/>
        <end position="99"/>
    </location>
</feature>
<reference evidence="3 4" key="1">
    <citation type="journal article" date="2009" name="PLoS Genet.">
        <title>The genome of Nectria haematococca: contribution of supernumerary chromosomes to gene expansion.</title>
        <authorList>
            <person name="Coleman J.J."/>
            <person name="Rounsley S.D."/>
            <person name="Rodriguez-Carres M."/>
            <person name="Kuo A."/>
            <person name="Wasmann C.C."/>
            <person name="Grimwood J."/>
            <person name="Schmutz J."/>
            <person name="Taga M."/>
            <person name="White G.J."/>
            <person name="Zhou S."/>
            <person name="Schwartz D.C."/>
            <person name="Freitag M."/>
            <person name="Ma L.J."/>
            <person name="Danchin E.G."/>
            <person name="Henrissat B."/>
            <person name="Coutinho P.M."/>
            <person name="Nelson D.R."/>
            <person name="Straney D."/>
            <person name="Napoli C.A."/>
            <person name="Barker B.M."/>
            <person name="Gribskov M."/>
            <person name="Rep M."/>
            <person name="Kroken S."/>
            <person name="Molnar I."/>
            <person name="Rensing C."/>
            <person name="Kennell J.C."/>
            <person name="Zamora J."/>
            <person name="Farman M.L."/>
            <person name="Selker E.U."/>
            <person name="Salamov A."/>
            <person name="Shapiro H."/>
            <person name="Pangilinan J."/>
            <person name="Lindquist E."/>
            <person name="Lamers C."/>
            <person name="Grigoriev I.V."/>
            <person name="Geiser D.M."/>
            <person name="Covert S.F."/>
            <person name="Temporini E."/>
            <person name="Vanetten H.D."/>
        </authorList>
    </citation>
    <scope>NUCLEOTIDE SEQUENCE [LARGE SCALE GENOMIC DNA]</scope>
    <source>
        <strain evidence="4">ATCC MYA-4622 / CBS 123669 / FGSC 9596 / NRRL 45880 / 77-13-4</strain>
    </source>
</reference>
<dbReference type="GeneID" id="9674289"/>
<proteinExistence type="predicted"/>
<dbReference type="OrthoDB" id="5295362at2759"/>
<feature type="compositionally biased region" description="Polar residues" evidence="2">
    <location>
        <begin position="125"/>
        <end position="135"/>
    </location>
</feature>
<keyword evidence="1" id="KW-0175">Coiled coil</keyword>
<feature type="region of interest" description="Disordered" evidence="2">
    <location>
        <begin position="329"/>
        <end position="355"/>
    </location>
</feature>
<dbReference type="HOGENOM" id="CLU_494348_0_0_1"/>
<keyword evidence="4" id="KW-1185">Reference proteome</keyword>
<dbReference type="KEGG" id="nhe:NECHADRAFT_87123"/>
<dbReference type="STRING" id="660122.C7ZIF4"/>
<evidence type="ECO:0000256" key="1">
    <source>
        <dbReference type="SAM" id="Coils"/>
    </source>
</evidence>
<gene>
    <name evidence="3" type="ORF">NECHADRAFT_87123</name>
</gene>
<evidence type="ECO:0000313" key="4">
    <source>
        <dbReference type="Proteomes" id="UP000005206"/>
    </source>
</evidence>
<evidence type="ECO:0000313" key="3">
    <source>
        <dbReference type="EMBL" id="EEU36193.1"/>
    </source>
</evidence>
<name>C7ZIF4_FUSV7</name>
<dbReference type="InParanoid" id="C7ZIF4"/>
<evidence type="ECO:0000256" key="2">
    <source>
        <dbReference type="SAM" id="MobiDB-lite"/>
    </source>
</evidence>